<dbReference type="AlphaFoldDB" id="C6LCG9"/>
<keyword evidence="3" id="KW-1185">Reference proteome</keyword>
<sequence>MDKTIEQVLQRDFALPDAVKRAQSGAFDKIRAEAQARTGKETKKGRGRGRRKALTIAGTLAASAAVFSTICISNPAFAANIPLVGHVFAEIGSSLGFSGDYEKYATSLQEAKSGAAAEEQIVSAVDGQTAPAGAEAAATGADKSYSQTFNGVTVTLSEVYCNDMSLNVALVVRSEEGFPDIRKDEDGNAYLYLRNGTLLTDYYPEAVPITEPVEGRLTDEHTFAGVMRFDLVYTTESVQDEYFEARNDFFAEKLGISREELDTAASDVYDRLREILGTDVLSASVIASAGGPDIKDYTAYYEVPEDFSVTLKFDKVVADLAEASLPAMPQELVDEYKYNAALAEHGLDIDDYENFTEEEKQIEHQLFEEQQRKYDELYPDAGIFPNRYENWWKEGEWDFTFGVSKNTADSQVLEINDFDESGLGVTRVTKTPFEIVVEMQSPSESSSPSGMGYFLTALDENGKRLPYGSGSSTNTFAVQGQEISRIDVYICDYEDFMSIKGRLLSGEGADNRTLLEEMALYHKEIVFE</sequence>
<name>C6LCG9_9FIRM</name>
<proteinExistence type="predicted"/>
<protein>
    <submittedName>
        <fullName evidence="2">Tat pathway signal sequence domain protein</fullName>
    </submittedName>
</protein>
<dbReference type="eggNOG" id="ENOG502ZBJ9">
    <property type="taxonomic scope" value="Bacteria"/>
</dbReference>
<reference evidence="2" key="1">
    <citation type="submission" date="2009-07" db="EMBL/GenBank/DDBJ databases">
        <authorList>
            <person name="Weinstock G."/>
            <person name="Sodergren E."/>
            <person name="Clifton S."/>
            <person name="Fulton L."/>
            <person name="Fulton B."/>
            <person name="Courtney L."/>
            <person name="Fronick C."/>
            <person name="Harrison M."/>
            <person name="Strong C."/>
            <person name="Farmer C."/>
            <person name="Delahaunty K."/>
            <person name="Markovic C."/>
            <person name="Hall O."/>
            <person name="Minx P."/>
            <person name="Tomlinson C."/>
            <person name="Mitreva M."/>
            <person name="Nelson J."/>
            <person name="Hou S."/>
            <person name="Wollam A."/>
            <person name="Pepin K.H."/>
            <person name="Johnson M."/>
            <person name="Bhonagiri V."/>
            <person name="Nash W.E."/>
            <person name="Warren W."/>
            <person name="Chinwalla A."/>
            <person name="Mardis E.R."/>
            <person name="Wilson R.K."/>
        </authorList>
    </citation>
    <scope>NUCLEOTIDE SEQUENCE [LARGE SCALE GENOMIC DNA]</scope>
    <source>
        <strain evidence="2">DSM 14469</strain>
    </source>
</reference>
<accession>C6LCG9</accession>
<dbReference type="Pfam" id="PF13786">
    <property type="entry name" value="DUF4179"/>
    <property type="match status" value="1"/>
</dbReference>
<organism evidence="2 3">
    <name type="scientific">Marvinbryantia formatexigens DSM 14469</name>
    <dbReference type="NCBI Taxonomy" id="478749"/>
    <lineage>
        <taxon>Bacteria</taxon>
        <taxon>Bacillati</taxon>
        <taxon>Bacillota</taxon>
        <taxon>Clostridia</taxon>
        <taxon>Lachnospirales</taxon>
        <taxon>Lachnospiraceae</taxon>
        <taxon>Marvinbryantia</taxon>
    </lineage>
</organism>
<dbReference type="Gene3D" id="2.60.40.1630">
    <property type="entry name" value="bacillus anthracis domain"/>
    <property type="match status" value="1"/>
</dbReference>
<dbReference type="STRING" id="168384.SAMN05660368_00138"/>
<feature type="domain" description="DUF4179" evidence="1">
    <location>
        <begin position="50"/>
        <end position="172"/>
    </location>
</feature>
<dbReference type="Proteomes" id="UP000005561">
    <property type="component" value="Unassembled WGS sequence"/>
</dbReference>
<comment type="caution">
    <text evidence="2">The sequence shown here is derived from an EMBL/GenBank/DDBJ whole genome shotgun (WGS) entry which is preliminary data.</text>
</comment>
<gene>
    <name evidence="2" type="ORF">BRYFOR_06316</name>
</gene>
<evidence type="ECO:0000313" key="3">
    <source>
        <dbReference type="Proteomes" id="UP000005561"/>
    </source>
</evidence>
<dbReference type="InterPro" id="IPR025436">
    <property type="entry name" value="DUF4179"/>
</dbReference>
<dbReference type="EMBL" id="ACCL02000005">
    <property type="protein sequence ID" value="EET61633.1"/>
    <property type="molecule type" value="Genomic_DNA"/>
</dbReference>
<evidence type="ECO:0000313" key="2">
    <source>
        <dbReference type="EMBL" id="EET61633.1"/>
    </source>
</evidence>
<evidence type="ECO:0000259" key="1">
    <source>
        <dbReference type="Pfam" id="PF13786"/>
    </source>
</evidence>